<name>A0ABW4W225_9BACI</name>
<dbReference type="RefSeq" id="WP_377558045.1">
    <property type="nucleotide sequence ID" value="NZ_JBHUHQ010000019.1"/>
</dbReference>
<organism evidence="2 3">
    <name type="scientific">Ornithinibacillus salinisoli</name>
    <dbReference type="NCBI Taxonomy" id="1848459"/>
    <lineage>
        <taxon>Bacteria</taxon>
        <taxon>Bacillati</taxon>
        <taxon>Bacillota</taxon>
        <taxon>Bacilli</taxon>
        <taxon>Bacillales</taxon>
        <taxon>Bacillaceae</taxon>
        <taxon>Ornithinibacillus</taxon>
    </lineage>
</organism>
<evidence type="ECO:0000313" key="3">
    <source>
        <dbReference type="Proteomes" id="UP001597383"/>
    </source>
</evidence>
<proteinExistence type="predicted"/>
<feature type="transmembrane region" description="Helical" evidence="1">
    <location>
        <begin position="53"/>
        <end position="73"/>
    </location>
</feature>
<keyword evidence="1" id="KW-0472">Membrane</keyword>
<evidence type="ECO:0000256" key="1">
    <source>
        <dbReference type="SAM" id="Phobius"/>
    </source>
</evidence>
<dbReference type="EMBL" id="JBHUHQ010000019">
    <property type="protein sequence ID" value="MFD2045404.1"/>
    <property type="molecule type" value="Genomic_DNA"/>
</dbReference>
<gene>
    <name evidence="2" type="ORF">ACFSJF_14080</name>
</gene>
<reference evidence="3" key="1">
    <citation type="journal article" date="2019" name="Int. J. Syst. Evol. Microbiol.">
        <title>The Global Catalogue of Microorganisms (GCM) 10K type strain sequencing project: providing services to taxonomists for standard genome sequencing and annotation.</title>
        <authorList>
            <consortium name="The Broad Institute Genomics Platform"/>
            <consortium name="The Broad Institute Genome Sequencing Center for Infectious Disease"/>
            <person name="Wu L."/>
            <person name="Ma J."/>
        </authorList>
    </citation>
    <scope>NUCLEOTIDE SEQUENCE [LARGE SCALE GENOMIC DNA]</scope>
    <source>
        <strain evidence="3">R28</strain>
    </source>
</reference>
<comment type="caution">
    <text evidence="2">The sequence shown here is derived from an EMBL/GenBank/DDBJ whole genome shotgun (WGS) entry which is preliminary data.</text>
</comment>
<feature type="transmembrane region" description="Helical" evidence="1">
    <location>
        <begin position="80"/>
        <end position="98"/>
    </location>
</feature>
<evidence type="ECO:0000313" key="2">
    <source>
        <dbReference type="EMBL" id="MFD2045404.1"/>
    </source>
</evidence>
<keyword evidence="3" id="KW-1185">Reference proteome</keyword>
<dbReference type="Proteomes" id="UP001597383">
    <property type="component" value="Unassembled WGS sequence"/>
</dbReference>
<accession>A0ABW4W225</accession>
<keyword evidence="1" id="KW-1133">Transmembrane helix</keyword>
<sequence length="181" mass="20288">MYQSYTVRHIFMAISISILFIGPILLLLIPSFVANSVHNTTGSWLVIVPGVSYLIYGIGLVLLFLAALFPFLLNISKSSILISIVCVILSGVTFTLAAKPFTSLATDSISFQTHIHTEKHTYGWDEIESTVYNQIPIEEGYSDYVFYFSDGNQIKITENGLILPLKNQIYKRLEMEGIKVE</sequence>
<keyword evidence="1" id="KW-0812">Transmembrane</keyword>
<feature type="transmembrane region" description="Helical" evidence="1">
    <location>
        <begin position="12"/>
        <end position="33"/>
    </location>
</feature>
<protein>
    <submittedName>
        <fullName evidence="2">Uncharacterized protein</fullName>
    </submittedName>
</protein>